<accession>L0GL73</accession>
<sequence>MNANEHEQEHSGCPMEMGRAMARKMMAQMGKGGSGPDPLSMMKKMLGDAGNSAPPMMQMCMGMCSQMLTAIQHTTDMAAFATPELQQLFSDWLEQLQGDALQHLREKGELDAAGLAAALGIGEQSAAYLVARLSVSGAISMRVQLADPAS</sequence>
<dbReference type="KEGG" id="psh:Psest_1600"/>
<gene>
    <name evidence="1" type="ORF">Psest_1600</name>
</gene>
<reference evidence="1 2" key="1">
    <citation type="submission" date="2011-10" db="EMBL/GenBank/DDBJ databases">
        <title>Complete sequence of chromosome of Pseudomonas stutzeri RCH2.</title>
        <authorList>
            <consortium name="US DOE Joint Genome Institute"/>
            <person name="Lucas S."/>
            <person name="Han J."/>
            <person name="Lapidus A."/>
            <person name="Cheng J.-F."/>
            <person name="Goodwin L."/>
            <person name="Pitluck S."/>
            <person name="Peters L."/>
            <person name="Ovchinnikova G."/>
            <person name="Zeytun A."/>
            <person name="Lu M."/>
            <person name="Detter J.C."/>
            <person name="Han C."/>
            <person name="Tapia R."/>
            <person name="Land M."/>
            <person name="Hauser L."/>
            <person name="Kyrpides N."/>
            <person name="Ivanova N."/>
            <person name="Pagani I."/>
            <person name="Chakraborty R."/>
            <person name="Arkin A."/>
            <person name="Dehal P."/>
            <person name="Wall J."/>
            <person name="Hazen T."/>
            <person name="Woyke T."/>
        </authorList>
    </citation>
    <scope>NUCLEOTIDE SEQUENCE [LARGE SCALE GENOMIC DNA]</scope>
    <source>
        <strain evidence="1 2">RCH2</strain>
    </source>
</reference>
<evidence type="ECO:0000313" key="1">
    <source>
        <dbReference type="EMBL" id="AGA86150.1"/>
    </source>
</evidence>
<dbReference type="RefSeq" id="WP_015276458.1">
    <property type="nucleotide sequence ID" value="NC_019936.1"/>
</dbReference>
<evidence type="ECO:0000313" key="2">
    <source>
        <dbReference type="Proteomes" id="UP000010820"/>
    </source>
</evidence>
<protein>
    <submittedName>
        <fullName evidence="1">Uncharacterized protein</fullName>
    </submittedName>
</protein>
<dbReference type="Proteomes" id="UP000010820">
    <property type="component" value="Chromosome"/>
</dbReference>
<proteinExistence type="predicted"/>
<dbReference type="PATRIC" id="fig|644801.3.peg.1559"/>
<dbReference type="eggNOG" id="ENOG5033BZ2">
    <property type="taxonomic scope" value="Bacteria"/>
</dbReference>
<dbReference type="STRING" id="644801.Psest_1600"/>
<dbReference type="HOGENOM" id="CLU_137749_0_0_6"/>
<dbReference type="AlphaFoldDB" id="L0GL73"/>
<dbReference type="EMBL" id="CP003071">
    <property type="protein sequence ID" value="AGA86150.1"/>
    <property type="molecule type" value="Genomic_DNA"/>
</dbReference>
<organism evidence="1 2">
    <name type="scientific">Stutzerimonas stutzeri RCH2</name>
    <dbReference type="NCBI Taxonomy" id="644801"/>
    <lineage>
        <taxon>Bacteria</taxon>
        <taxon>Pseudomonadati</taxon>
        <taxon>Pseudomonadota</taxon>
        <taxon>Gammaproteobacteria</taxon>
        <taxon>Pseudomonadales</taxon>
        <taxon>Pseudomonadaceae</taxon>
        <taxon>Stutzerimonas</taxon>
    </lineage>
</organism>
<name>L0GL73_STUST</name>